<dbReference type="InterPro" id="IPR020127">
    <property type="entry name" value="Colicin-E5_imm"/>
</dbReference>
<dbReference type="GO" id="GO:0030153">
    <property type="term" value="P:bacteriocin immunity"/>
    <property type="evidence" value="ECO:0007669"/>
    <property type="project" value="InterPro"/>
</dbReference>
<dbReference type="InterPro" id="IPR037234">
    <property type="entry name" value="ImmE5_sf"/>
</dbReference>
<proteinExistence type="predicted"/>
<protein>
    <submittedName>
        <fullName evidence="1">Colicin immunity protein</fullName>
    </submittedName>
</protein>
<evidence type="ECO:0000313" key="2">
    <source>
        <dbReference type="Proteomes" id="UP001220662"/>
    </source>
</evidence>
<reference evidence="1" key="1">
    <citation type="submission" date="2023-03" db="EMBL/GenBank/DDBJ databases">
        <title>Draft assemblies of triclosan tolerant bacteria isolated from returned activated sludge.</title>
        <authorList>
            <person name="Van Hamelsveld S."/>
        </authorList>
    </citation>
    <scope>NUCLEOTIDE SEQUENCE</scope>
    <source>
        <strain evidence="1">GW210015_S63</strain>
    </source>
</reference>
<dbReference type="Proteomes" id="UP001220662">
    <property type="component" value="Unassembled WGS sequence"/>
</dbReference>
<dbReference type="AlphaFoldDB" id="A0AAW6PDD7"/>
<name>A0AAW6PDD7_9PSED</name>
<dbReference type="Gene3D" id="3.30.190.30">
    <property type="match status" value="1"/>
</dbReference>
<dbReference type="Pfam" id="PF11480">
    <property type="entry name" value="ImmE5"/>
    <property type="match status" value="1"/>
</dbReference>
<sequence length="106" mass="11724">MNIDSLRQYESADDFFALNGSAVMKMTIAAAISVCEQAINHGLIVSRIEGGIWHNPGFEARLDCIWDEADSSVDKFSAEKSNRSATGFIKSESFQHDTFIVTVSKF</sequence>
<dbReference type="RefSeq" id="WP_052267783.1">
    <property type="nucleotide sequence ID" value="NZ_CP015878.1"/>
</dbReference>
<dbReference type="SUPFAM" id="SSF143469">
    <property type="entry name" value="ImmE5-like"/>
    <property type="match status" value="1"/>
</dbReference>
<dbReference type="EMBL" id="JARJLR010000468">
    <property type="protein sequence ID" value="MDF3845565.1"/>
    <property type="molecule type" value="Genomic_DNA"/>
</dbReference>
<organism evidence="1 2">
    <name type="scientific">Pseudomonas citronellolis</name>
    <dbReference type="NCBI Taxonomy" id="53408"/>
    <lineage>
        <taxon>Bacteria</taxon>
        <taxon>Pseudomonadati</taxon>
        <taxon>Pseudomonadota</taxon>
        <taxon>Gammaproteobacteria</taxon>
        <taxon>Pseudomonadales</taxon>
        <taxon>Pseudomonadaceae</taxon>
        <taxon>Pseudomonas</taxon>
    </lineage>
</organism>
<comment type="caution">
    <text evidence="1">The sequence shown here is derived from an EMBL/GenBank/DDBJ whole genome shotgun (WGS) entry which is preliminary data.</text>
</comment>
<accession>A0AAW6PDD7</accession>
<gene>
    <name evidence="1" type="ORF">P3W55_27990</name>
</gene>
<evidence type="ECO:0000313" key="1">
    <source>
        <dbReference type="EMBL" id="MDF3845565.1"/>
    </source>
</evidence>